<evidence type="ECO:0000313" key="6">
    <source>
        <dbReference type="EMBL" id="ETX09788.1"/>
    </source>
</evidence>
<keyword evidence="3" id="KW-0813">Transport</keyword>
<dbReference type="PATRIC" id="fig|1122207.3.peg.2727"/>
<accession>X7E3P7</accession>
<dbReference type="EMBL" id="JAMB01000014">
    <property type="protein sequence ID" value="ETX09788.1"/>
    <property type="molecule type" value="Genomic_DNA"/>
</dbReference>
<dbReference type="eggNOG" id="COG1653">
    <property type="taxonomic scope" value="Bacteria"/>
</dbReference>
<dbReference type="AlphaFoldDB" id="X7E3P7"/>
<evidence type="ECO:0000256" key="3">
    <source>
        <dbReference type="ARBA" id="ARBA00022448"/>
    </source>
</evidence>
<organism evidence="6 7">
    <name type="scientific">Marinomonas ushuaiensis DSM 15871</name>
    <dbReference type="NCBI Taxonomy" id="1122207"/>
    <lineage>
        <taxon>Bacteria</taxon>
        <taxon>Pseudomonadati</taxon>
        <taxon>Pseudomonadota</taxon>
        <taxon>Gammaproteobacteria</taxon>
        <taxon>Oceanospirillales</taxon>
        <taxon>Oceanospirillaceae</taxon>
        <taxon>Marinomonas</taxon>
    </lineage>
</organism>
<dbReference type="OrthoDB" id="9808332at2"/>
<feature type="chain" id="PRO_5004979325" evidence="5">
    <location>
        <begin position="22"/>
        <end position="411"/>
    </location>
</feature>
<dbReference type="InterPro" id="IPR050490">
    <property type="entry name" value="Bact_solute-bd_prot1"/>
</dbReference>
<dbReference type="InterPro" id="IPR006059">
    <property type="entry name" value="SBP"/>
</dbReference>
<keyword evidence="4 5" id="KW-0732">Signal</keyword>
<dbReference type="GO" id="GO:0042597">
    <property type="term" value="C:periplasmic space"/>
    <property type="evidence" value="ECO:0007669"/>
    <property type="project" value="UniProtKB-SubCell"/>
</dbReference>
<dbReference type="PANTHER" id="PTHR43649:SF34">
    <property type="entry name" value="ABC TRANSPORTER PERIPLASMIC-BINDING PROTEIN YCJN-RELATED"/>
    <property type="match status" value="1"/>
</dbReference>
<evidence type="ECO:0000313" key="7">
    <source>
        <dbReference type="Proteomes" id="UP000054058"/>
    </source>
</evidence>
<comment type="similarity">
    <text evidence="2">Belongs to the bacterial solute-binding protein 1 family.</text>
</comment>
<gene>
    <name evidence="6" type="ORF">MUS1_05555</name>
</gene>
<evidence type="ECO:0000256" key="2">
    <source>
        <dbReference type="ARBA" id="ARBA00008520"/>
    </source>
</evidence>
<keyword evidence="7" id="KW-1185">Reference proteome</keyword>
<dbReference type="Pfam" id="PF01547">
    <property type="entry name" value="SBP_bac_1"/>
    <property type="match status" value="1"/>
</dbReference>
<dbReference type="Proteomes" id="UP000054058">
    <property type="component" value="Unassembled WGS sequence"/>
</dbReference>
<comment type="subcellular location">
    <subcellularLocation>
        <location evidence="1">Periplasm</location>
    </subcellularLocation>
</comment>
<feature type="signal peptide" evidence="5">
    <location>
        <begin position="1"/>
        <end position="21"/>
    </location>
</feature>
<dbReference type="SUPFAM" id="SSF53850">
    <property type="entry name" value="Periplasmic binding protein-like II"/>
    <property type="match status" value="1"/>
</dbReference>
<evidence type="ECO:0000256" key="1">
    <source>
        <dbReference type="ARBA" id="ARBA00004418"/>
    </source>
</evidence>
<reference evidence="6 7" key="1">
    <citation type="submission" date="2014-01" db="EMBL/GenBank/DDBJ databases">
        <title>Marinomonas ushuaiensis DSM 15871 Genome Sequencing.</title>
        <authorList>
            <person name="Lai Q."/>
            <person name="Shao Z.S."/>
        </authorList>
    </citation>
    <scope>NUCLEOTIDE SEQUENCE [LARGE SCALE GENOMIC DNA]</scope>
    <source>
        <strain evidence="6 7">DSM 15871</strain>
    </source>
</reference>
<dbReference type="PANTHER" id="PTHR43649">
    <property type="entry name" value="ARABINOSE-BINDING PROTEIN-RELATED"/>
    <property type="match status" value="1"/>
</dbReference>
<name>X7E3P7_9GAMM</name>
<dbReference type="STRING" id="1122207.MUS1_05555"/>
<dbReference type="Gene3D" id="3.40.190.10">
    <property type="entry name" value="Periplasmic binding protein-like II"/>
    <property type="match status" value="2"/>
</dbReference>
<protein>
    <submittedName>
        <fullName evidence="6">ABC transporter substrate-binding protein</fullName>
    </submittedName>
</protein>
<evidence type="ECO:0000256" key="5">
    <source>
        <dbReference type="SAM" id="SignalP"/>
    </source>
</evidence>
<proteinExistence type="inferred from homology"/>
<comment type="caution">
    <text evidence="6">The sequence shown here is derived from an EMBL/GenBank/DDBJ whole genome shotgun (WGS) entry which is preliminary data.</text>
</comment>
<evidence type="ECO:0000256" key="4">
    <source>
        <dbReference type="ARBA" id="ARBA00022729"/>
    </source>
</evidence>
<sequence length="411" mass="44774">MIIKKLLPMSMLALATSMAFADTELNALFMSQAAYSEADIKAMTAEFEENNPGISVALEFVPYEALHDKIITSAAAGTNGYDIVLYDVVWPAEFAEGGFLTDVTDRVPKDLGNQIFDGAWTTVTYNSRIFGMPWILDTKYLFFNREMLSQAGIETPPSTWAEVMEQSQILKDKGVVKYPLVWSWSQSEAMICDYTTLVAAHGGSFFEGAKPAFNKDGALAAIDYMATSLKSGLTNPASTEYFEEDVRRVFSNGEAAFALNWTYMNALVNDPSESKVAGKIGVMPAPGVKGVSEASAVNGSMGLGIPSNSAHKDEAWALISYLTDKKVQENYAKLSLPVWKESYSVKSVTEGQEELVSAASKAIAVMSPRPVVPAYTEVSNILQKHLHSILLGEESSEDALADAVKRVSRIR</sequence>
<dbReference type="RefSeq" id="WP_036163378.1">
    <property type="nucleotide sequence ID" value="NZ_JAMB01000014.1"/>
</dbReference>